<evidence type="ECO:0000313" key="8">
    <source>
        <dbReference type="Proteomes" id="UP000031623"/>
    </source>
</evidence>
<keyword evidence="4" id="KW-0862">Zinc</keyword>
<reference evidence="7 8" key="1">
    <citation type="journal article" date="2014" name="ISME J.">
        <title>Ecophysiology of Thioploca ingrica as revealed by the complete genome sequence supplemented with proteomic evidence.</title>
        <authorList>
            <person name="Kojima H."/>
            <person name="Ogura Y."/>
            <person name="Yamamoto N."/>
            <person name="Togashi T."/>
            <person name="Mori H."/>
            <person name="Watanabe T."/>
            <person name="Nemoto F."/>
            <person name="Kurokawa K."/>
            <person name="Hayashi T."/>
            <person name="Fukui M."/>
        </authorList>
    </citation>
    <scope>NUCLEOTIDE SEQUENCE [LARGE SCALE GENOMIC DNA]</scope>
</reference>
<feature type="domain" description="MPN" evidence="6">
    <location>
        <begin position="4"/>
        <end position="126"/>
    </location>
</feature>
<keyword evidence="3" id="KW-0378">Hydrolase</keyword>
<dbReference type="InterPro" id="IPR028090">
    <property type="entry name" value="JAB_dom_prok"/>
</dbReference>
<evidence type="ECO:0000256" key="2">
    <source>
        <dbReference type="ARBA" id="ARBA00022723"/>
    </source>
</evidence>
<dbReference type="Proteomes" id="UP000031623">
    <property type="component" value="Chromosome"/>
</dbReference>
<evidence type="ECO:0000259" key="6">
    <source>
        <dbReference type="PROSITE" id="PS50249"/>
    </source>
</evidence>
<evidence type="ECO:0000313" key="7">
    <source>
        <dbReference type="EMBL" id="BAP57562.1"/>
    </source>
</evidence>
<dbReference type="Pfam" id="PF14464">
    <property type="entry name" value="Prok-JAB"/>
    <property type="match status" value="1"/>
</dbReference>
<keyword evidence="5" id="KW-0482">Metalloprotease</keyword>
<keyword evidence="1" id="KW-0645">Protease</keyword>
<dbReference type="PANTHER" id="PTHR34858">
    <property type="entry name" value="CYSO-CYSTEINE PEPTIDASE"/>
    <property type="match status" value="1"/>
</dbReference>
<dbReference type="InterPro" id="IPR037518">
    <property type="entry name" value="MPN"/>
</dbReference>
<keyword evidence="8" id="KW-1185">Reference proteome</keyword>
<dbReference type="EMBL" id="AP014633">
    <property type="protein sequence ID" value="BAP57562.1"/>
    <property type="molecule type" value="Genomic_DNA"/>
</dbReference>
<dbReference type="PROSITE" id="PS50249">
    <property type="entry name" value="MPN"/>
    <property type="match status" value="1"/>
</dbReference>
<organism evidence="7 8">
    <name type="scientific">Thioploca ingrica</name>
    <dbReference type="NCBI Taxonomy" id="40754"/>
    <lineage>
        <taxon>Bacteria</taxon>
        <taxon>Pseudomonadati</taxon>
        <taxon>Pseudomonadota</taxon>
        <taxon>Gammaproteobacteria</taxon>
        <taxon>Thiotrichales</taxon>
        <taxon>Thiotrichaceae</taxon>
        <taxon>Thioploca</taxon>
    </lineage>
</organism>
<dbReference type="AlphaFoldDB" id="A0A090AN96"/>
<dbReference type="HOGENOM" id="CLU_116765_2_0_6"/>
<name>A0A090AN96_9GAMM</name>
<dbReference type="GO" id="GO:0006508">
    <property type="term" value="P:proteolysis"/>
    <property type="evidence" value="ECO:0007669"/>
    <property type="project" value="UniProtKB-KW"/>
</dbReference>
<dbReference type="InterPro" id="IPR051929">
    <property type="entry name" value="VirAsm_ModProt"/>
</dbReference>
<protein>
    <submittedName>
        <fullName evidence="7">Mov34/MPN/PAD-1 family protein</fullName>
    </submittedName>
</protein>
<gene>
    <name evidence="7" type="ORF">THII_3265</name>
</gene>
<dbReference type="OrthoDB" id="9802958at2"/>
<evidence type="ECO:0000256" key="3">
    <source>
        <dbReference type="ARBA" id="ARBA00022801"/>
    </source>
</evidence>
<accession>A0A090AN96</accession>
<dbReference type="SUPFAM" id="SSF102712">
    <property type="entry name" value="JAB1/MPN domain"/>
    <property type="match status" value="1"/>
</dbReference>
<proteinExistence type="predicted"/>
<sequence>MITLKLPHSLINQLFYHAQTSPTEEICGLIGKNKANQFFCYAIPNIAIQPTCRFEMSPQQQIAALRTMREQHQNLFAIYHSHPNSEALPSWLDIKMAYYPEAFYLIISLYSKGILQLRGFQLQSAIFKEINLVIEVLQPLTLVI</sequence>
<dbReference type="GO" id="GO:0008270">
    <property type="term" value="F:zinc ion binding"/>
    <property type="evidence" value="ECO:0007669"/>
    <property type="project" value="TreeGrafter"/>
</dbReference>
<evidence type="ECO:0000256" key="5">
    <source>
        <dbReference type="ARBA" id="ARBA00023049"/>
    </source>
</evidence>
<dbReference type="STRING" id="40754.THII_3265"/>
<dbReference type="CDD" id="cd08070">
    <property type="entry name" value="MPN_like"/>
    <property type="match status" value="1"/>
</dbReference>
<dbReference type="GO" id="GO:0008235">
    <property type="term" value="F:metalloexopeptidase activity"/>
    <property type="evidence" value="ECO:0007669"/>
    <property type="project" value="TreeGrafter"/>
</dbReference>
<dbReference type="Gene3D" id="3.40.140.10">
    <property type="entry name" value="Cytidine Deaminase, domain 2"/>
    <property type="match status" value="1"/>
</dbReference>
<evidence type="ECO:0000256" key="4">
    <source>
        <dbReference type="ARBA" id="ARBA00022833"/>
    </source>
</evidence>
<evidence type="ECO:0000256" key="1">
    <source>
        <dbReference type="ARBA" id="ARBA00022670"/>
    </source>
</evidence>
<dbReference type="KEGG" id="tig:THII_3265"/>
<keyword evidence="2" id="KW-0479">Metal-binding</keyword>
<dbReference type="PANTHER" id="PTHR34858:SF1">
    <property type="entry name" value="CYSO-CYSTEINE PEPTIDASE"/>
    <property type="match status" value="1"/>
</dbReference>